<feature type="domain" description="VOC" evidence="2">
    <location>
        <begin position="22"/>
        <end position="147"/>
    </location>
</feature>
<feature type="region of interest" description="Disordered" evidence="1">
    <location>
        <begin position="151"/>
        <end position="176"/>
    </location>
</feature>
<evidence type="ECO:0000256" key="1">
    <source>
        <dbReference type="SAM" id="MobiDB-lite"/>
    </source>
</evidence>
<dbReference type="Pfam" id="PF00903">
    <property type="entry name" value="Glyoxalase"/>
    <property type="match status" value="1"/>
</dbReference>
<dbReference type="AlphaFoldDB" id="Q021R7"/>
<dbReference type="HOGENOM" id="CLU_046006_11_2_0"/>
<name>Q021R7_SOLUE</name>
<keyword evidence="3" id="KW-0560">Oxidoreductase</keyword>
<dbReference type="KEGG" id="sus:Acid_3335"/>
<dbReference type="CDD" id="cd07246">
    <property type="entry name" value="VOC_like"/>
    <property type="match status" value="1"/>
</dbReference>
<dbReference type="InterPro" id="IPR004360">
    <property type="entry name" value="Glyas_Fos-R_dOase_dom"/>
</dbReference>
<dbReference type="Gene3D" id="3.30.720.110">
    <property type="match status" value="1"/>
</dbReference>
<accession>Q021R7</accession>
<dbReference type="InParanoid" id="Q021R7"/>
<dbReference type="PANTHER" id="PTHR34109:SF1">
    <property type="entry name" value="VOC DOMAIN-CONTAINING PROTEIN"/>
    <property type="match status" value="1"/>
</dbReference>
<feature type="compositionally biased region" description="Basic and acidic residues" evidence="1">
    <location>
        <begin position="151"/>
        <end position="161"/>
    </location>
</feature>
<dbReference type="eggNOG" id="COG2764">
    <property type="taxonomic scope" value="Bacteria"/>
</dbReference>
<dbReference type="SUPFAM" id="SSF54593">
    <property type="entry name" value="Glyoxalase/Bleomycin resistance protein/Dihydroxybiphenyl dioxygenase"/>
    <property type="match status" value="1"/>
</dbReference>
<evidence type="ECO:0000259" key="2">
    <source>
        <dbReference type="PROSITE" id="PS51819"/>
    </source>
</evidence>
<evidence type="ECO:0000313" key="3">
    <source>
        <dbReference type="EMBL" id="ABJ84308.1"/>
    </source>
</evidence>
<reference evidence="3" key="1">
    <citation type="submission" date="2006-10" db="EMBL/GenBank/DDBJ databases">
        <title>Complete sequence of Solibacter usitatus Ellin6076.</title>
        <authorList>
            <consortium name="US DOE Joint Genome Institute"/>
            <person name="Copeland A."/>
            <person name="Lucas S."/>
            <person name="Lapidus A."/>
            <person name="Barry K."/>
            <person name="Detter J.C."/>
            <person name="Glavina del Rio T."/>
            <person name="Hammon N."/>
            <person name="Israni S."/>
            <person name="Dalin E."/>
            <person name="Tice H."/>
            <person name="Pitluck S."/>
            <person name="Thompson L.S."/>
            <person name="Brettin T."/>
            <person name="Bruce D."/>
            <person name="Han C."/>
            <person name="Tapia R."/>
            <person name="Gilna P."/>
            <person name="Schmutz J."/>
            <person name="Larimer F."/>
            <person name="Land M."/>
            <person name="Hauser L."/>
            <person name="Kyrpides N."/>
            <person name="Mikhailova N."/>
            <person name="Janssen P.H."/>
            <person name="Kuske C.R."/>
            <person name="Richardson P."/>
        </authorList>
    </citation>
    <scope>NUCLEOTIDE SEQUENCE</scope>
    <source>
        <strain evidence="3">Ellin6076</strain>
    </source>
</reference>
<dbReference type="EMBL" id="CP000473">
    <property type="protein sequence ID" value="ABJ84308.1"/>
    <property type="molecule type" value="Genomic_DNA"/>
</dbReference>
<dbReference type="PROSITE" id="PS51819">
    <property type="entry name" value="VOC"/>
    <property type="match status" value="1"/>
</dbReference>
<dbReference type="STRING" id="234267.Acid_3335"/>
<gene>
    <name evidence="3" type="ordered locus">Acid_3335</name>
</gene>
<dbReference type="PANTHER" id="PTHR34109">
    <property type="entry name" value="BNAUNNG04460D PROTEIN-RELATED"/>
    <property type="match status" value="1"/>
</dbReference>
<proteinExistence type="predicted"/>
<keyword evidence="3" id="KW-0223">Dioxygenase</keyword>
<dbReference type="GO" id="GO:0051213">
    <property type="term" value="F:dioxygenase activity"/>
    <property type="evidence" value="ECO:0007669"/>
    <property type="project" value="UniProtKB-KW"/>
</dbReference>
<dbReference type="InterPro" id="IPR037523">
    <property type="entry name" value="VOC_core"/>
</dbReference>
<organism evidence="3">
    <name type="scientific">Solibacter usitatus (strain Ellin6076)</name>
    <dbReference type="NCBI Taxonomy" id="234267"/>
    <lineage>
        <taxon>Bacteria</taxon>
        <taxon>Pseudomonadati</taxon>
        <taxon>Acidobacteriota</taxon>
        <taxon>Terriglobia</taxon>
        <taxon>Bryobacterales</taxon>
        <taxon>Solibacteraceae</taxon>
        <taxon>Candidatus Solibacter</taxon>
    </lineage>
</organism>
<protein>
    <submittedName>
        <fullName evidence="3">Glyoxalase/bleomycin resistance protein/dioxygenase</fullName>
    </submittedName>
</protein>
<dbReference type="InterPro" id="IPR029068">
    <property type="entry name" value="Glyas_Bleomycin-R_OHBP_Dase"/>
</dbReference>
<sequence>MTSNPNLEVSKVPSQAKPIPQGFHTVTPYLTLNDASRAIDFYKRAFGAQEVMRMDGPPGKVAHAEIKIGDSIIMLGDEMPGMGNPSPQTLGNTTGGILLYVNDVDAVFQQAVSAGAKSEAPPADMFWGDRYGRLKDPFGHSWSIATHKEDVSPADMQKRMQEAMAKMPQQQSKSAH</sequence>
<dbReference type="Gene3D" id="3.30.720.120">
    <property type="match status" value="1"/>
</dbReference>